<gene>
    <name evidence="1" type="ORF">MED92_05633</name>
</gene>
<name>A0A7U8C9F8_NEPCE</name>
<dbReference type="OrthoDB" id="6638084at2"/>
<dbReference type="GO" id="GO:0003871">
    <property type="term" value="F:5-methyltetrahydropteroyltriglutamate-homocysteine S-methyltransferase activity"/>
    <property type="evidence" value="ECO:0007669"/>
    <property type="project" value="UniProtKB-EC"/>
</dbReference>
<dbReference type="GO" id="GO:0032259">
    <property type="term" value="P:methylation"/>
    <property type="evidence" value="ECO:0007669"/>
    <property type="project" value="UniProtKB-KW"/>
</dbReference>
<organism evidence="1 2">
    <name type="scientific">Neptuniibacter caesariensis</name>
    <dbReference type="NCBI Taxonomy" id="207954"/>
    <lineage>
        <taxon>Bacteria</taxon>
        <taxon>Pseudomonadati</taxon>
        <taxon>Pseudomonadota</taxon>
        <taxon>Gammaproteobacteria</taxon>
        <taxon>Oceanospirillales</taxon>
        <taxon>Oceanospirillaceae</taxon>
        <taxon>Neptuniibacter</taxon>
    </lineage>
</organism>
<reference evidence="1 2" key="1">
    <citation type="submission" date="2006-02" db="EMBL/GenBank/DDBJ databases">
        <authorList>
            <person name="Pinhassi J."/>
            <person name="Pedros-Alio C."/>
            <person name="Ferriera S."/>
            <person name="Johnson J."/>
            <person name="Kravitz S."/>
            <person name="Halpern A."/>
            <person name="Remington K."/>
            <person name="Beeson K."/>
            <person name="Tran B."/>
            <person name="Rogers Y.-H."/>
            <person name="Friedman R."/>
            <person name="Venter J.C."/>
        </authorList>
    </citation>
    <scope>NUCLEOTIDE SEQUENCE [LARGE SCALE GENOMIC DNA]</scope>
    <source>
        <strain evidence="1 2">MED92</strain>
    </source>
</reference>
<proteinExistence type="predicted"/>
<keyword evidence="1" id="KW-0489">Methyltransferase</keyword>
<evidence type="ECO:0000313" key="1">
    <source>
        <dbReference type="EMBL" id="EAR62574.1"/>
    </source>
</evidence>
<dbReference type="AlphaFoldDB" id="A0A7U8C9F8"/>
<accession>A0A7U8C9F8</accession>
<sequence>MAEYGSEQASSYPLGLYIAVYYGGNRSEFAKANGVVRQQVTKWLNNGFYVVDHKLYSPRRNLNRP</sequence>
<dbReference type="EC" id="2.1.1.14" evidence="1"/>
<evidence type="ECO:0000313" key="2">
    <source>
        <dbReference type="Proteomes" id="UP000002171"/>
    </source>
</evidence>
<keyword evidence="1" id="KW-0808">Transferase</keyword>
<protein>
    <submittedName>
        <fullName evidence="1">5-methyltetrahydropteroyltriglutamate--homocysteine methyltransferase</fullName>
        <ecNumber evidence="1">2.1.1.14</ecNumber>
    </submittedName>
</protein>
<comment type="caution">
    <text evidence="1">The sequence shown here is derived from an EMBL/GenBank/DDBJ whole genome shotgun (WGS) entry which is preliminary data.</text>
</comment>
<keyword evidence="2" id="KW-1185">Reference proteome</keyword>
<dbReference type="Proteomes" id="UP000002171">
    <property type="component" value="Unassembled WGS sequence"/>
</dbReference>
<dbReference type="EMBL" id="AAOW01000002">
    <property type="protein sequence ID" value="EAR62574.1"/>
    <property type="molecule type" value="Genomic_DNA"/>
</dbReference>